<feature type="domain" description="Calcineurin-like phosphoesterase" evidence="2">
    <location>
        <begin position="28"/>
        <end position="156"/>
    </location>
</feature>
<evidence type="ECO:0000313" key="3">
    <source>
        <dbReference type="EMBL" id="AWG25274.1"/>
    </source>
</evidence>
<organism evidence="3 4">
    <name type="scientific">Flavobacterium kingsejongi</name>
    <dbReference type="NCBI Taxonomy" id="1678728"/>
    <lineage>
        <taxon>Bacteria</taxon>
        <taxon>Pseudomonadati</taxon>
        <taxon>Bacteroidota</taxon>
        <taxon>Flavobacteriia</taxon>
        <taxon>Flavobacteriales</taxon>
        <taxon>Flavobacteriaceae</taxon>
        <taxon>Flavobacterium</taxon>
    </lineage>
</organism>
<dbReference type="Gene3D" id="3.60.21.10">
    <property type="match status" value="2"/>
</dbReference>
<dbReference type="KEGG" id="fki:FK004_08510"/>
<dbReference type="InterPro" id="IPR029052">
    <property type="entry name" value="Metallo-depent_PP-like"/>
</dbReference>
<keyword evidence="4" id="KW-1185">Reference proteome</keyword>
<dbReference type="AlphaFoldDB" id="A0A2S1LNG9"/>
<evidence type="ECO:0000259" key="2">
    <source>
        <dbReference type="Pfam" id="PF00149"/>
    </source>
</evidence>
<dbReference type="SUPFAM" id="SSF56300">
    <property type="entry name" value="Metallo-dependent phosphatases"/>
    <property type="match status" value="1"/>
</dbReference>
<name>A0A2S1LNG9_9FLAO</name>
<feature type="chain" id="PRO_5015496433" evidence="1">
    <location>
        <begin position="20"/>
        <end position="635"/>
    </location>
</feature>
<evidence type="ECO:0000256" key="1">
    <source>
        <dbReference type="SAM" id="SignalP"/>
    </source>
</evidence>
<accession>A0A2S1LNG9</accession>
<proteinExistence type="predicted"/>
<dbReference type="InterPro" id="IPR004843">
    <property type="entry name" value="Calcineurin-like_PHP"/>
</dbReference>
<evidence type="ECO:0000313" key="4">
    <source>
        <dbReference type="Proteomes" id="UP000244677"/>
    </source>
</evidence>
<dbReference type="OrthoDB" id="5695107at2"/>
<protein>
    <submittedName>
        <fullName evidence="3">Metallophosphatase</fullName>
    </submittedName>
</protein>
<dbReference type="GO" id="GO:0016787">
    <property type="term" value="F:hydrolase activity"/>
    <property type="evidence" value="ECO:0007669"/>
    <property type="project" value="InterPro"/>
</dbReference>
<reference evidence="3 4" key="1">
    <citation type="submission" date="2017-04" db="EMBL/GenBank/DDBJ databases">
        <title>Complete genome sequence of Flavobacterium kingsejong AJ004.</title>
        <authorList>
            <person name="Lee P.C."/>
        </authorList>
    </citation>
    <scope>NUCLEOTIDE SEQUENCE [LARGE SCALE GENOMIC DNA]</scope>
    <source>
        <strain evidence="3 4">AJ004</strain>
    </source>
</reference>
<dbReference type="RefSeq" id="WP_108736877.1">
    <property type="nucleotide sequence ID" value="NZ_CP020919.1"/>
</dbReference>
<dbReference type="EMBL" id="CP020919">
    <property type="protein sequence ID" value="AWG25274.1"/>
    <property type="molecule type" value="Genomic_DNA"/>
</dbReference>
<dbReference type="Proteomes" id="UP000244677">
    <property type="component" value="Chromosome"/>
</dbReference>
<dbReference type="Pfam" id="PF00149">
    <property type="entry name" value="Metallophos"/>
    <property type="match status" value="1"/>
</dbReference>
<keyword evidence="1" id="KW-0732">Signal</keyword>
<sequence length="635" mass="72002">MNRFLITLFLLTTPIILLAQQQTDTVQIAFLADVHLQDLYGTLQDNPYKGIWNPTTGKYTLLRTMESQLHSTRIFNENYFAFLAALEDIAKRGIHYVALPGDYSDDGQPLHIRGLQQLLQYYTETYNIQFFITTGNHDPVGPFAQESGKDDFLGEGGKRQPIFSTTGNYKPDSNILPAVITRDITKMGYSGITDHLQEFGFFPKESYRYWPTPFSTYSTGNYSYAKAQTAAALSNRTYEVAPGYTVPDVSYLVEPTPGLWLLAIDGNVYIPKDTKASDPKNSKSYSEAGIGYNQVLSHKKHLVEWVHKIAMEAEQQGKTLIAFSHYPMVEFNDGASEAISALMGPDKWQLNRVPSEEVAQTFADAGLKIHFGGHMHLNDTGIQKTKKGNTLVNIQTPSLAAYIPAYKVLTVQPDGILEVNTISIDTVPRFDELFALYRMEYAFLKSQNHPELWDPTILEAKNYHAFTDWHLKELVRLRFLPDDWPKAFKEFMLQVSGADLLALTRMSSDDYATTLLHKKGNLKKWKKGLQKTQKELGQNKLVLSDFEQWNGLDLITDFYRIRSADQLALSDIGPERIRQYQYLAASFFKYQQKGDPIQDKLGLFLTILNRFLSGAPSSHFKVDLKSGAVQDLRPQ</sequence>
<gene>
    <name evidence="3" type="ORF">FK004_08510</name>
</gene>
<feature type="signal peptide" evidence="1">
    <location>
        <begin position="1"/>
        <end position="19"/>
    </location>
</feature>